<dbReference type="SUPFAM" id="SSF52091">
    <property type="entry name" value="SpoIIaa-like"/>
    <property type="match status" value="1"/>
</dbReference>
<name>A0A024HIB4_PSEKB</name>
<dbReference type="InterPro" id="IPR014557">
    <property type="entry name" value="UCP029548_STAS-type"/>
</dbReference>
<proteinExistence type="predicted"/>
<dbReference type="PANTHER" id="PTHR33495:SF2">
    <property type="entry name" value="ANTI-SIGMA FACTOR ANTAGONIST TM_1081-RELATED"/>
    <property type="match status" value="1"/>
</dbReference>
<dbReference type="InterPro" id="IPR002645">
    <property type="entry name" value="STAS_dom"/>
</dbReference>
<dbReference type="AlphaFoldDB" id="A0A024HIB4"/>
<dbReference type="GO" id="GO:0043856">
    <property type="term" value="F:anti-sigma factor antagonist activity"/>
    <property type="evidence" value="ECO:0007669"/>
    <property type="project" value="TreeGrafter"/>
</dbReference>
<dbReference type="OrthoDB" id="8685730at2"/>
<dbReference type="CDD" id="cd07043">
    <property type="entry name" value="STAS_anti-anti-sigma_factors"/>
    <property type="match status" value="1"/>
</dbReference>
<accession>A0A024HIB4</accession>
<dbReference type="PROSITE" id="PS50801">
    <property type="entry name" value="STAS"/>
    <property type="match status" value="1"/>
</dbReference>
<sequence>MSTGKIQFAEQDGSFVLKFVGEVRLTLCSALDATIEKIFAALNFTAIIIDLTEAQSIDSTTLGLLAKLSILSRQKVGLLPTVVTTNPDMTRLLQSMGFDQVFNIVDRPIPCPECLTDLPPQDQSEEVVRSKVLEAHRILMGLNESNREAFHDLVSALERH</sequence>
<dbReference type="PATRIC" id="fig|1301098.3.peg.3448"/>
<dbReference type="Pfam" id="PF01740">
    <property type="entry name" value="STAS"/>
    <property type="match status" value="1"/>
</dbReference>
<dbReference type="PIRSF" id="PIRSF029548">
    <property type="entry name" value="UCP029548"/>
    <property type="match status" value="1"/>
</dbReference>
<reference evidence="2 3" key="1">
    <citation type="submission" date="2013-03" db="EMBL/GenBank/DDBJ databases">
        <authorList>
            <person name="Linke B."/>
        </authorList>
    </citation>
    <scope>NUCLEOTIDE SEQUENCE [LARGE SCALE GENOMIC DNA]</scope>
    <source>
        <strain evidence="2 3">B13</strain>
    </source>
</reference>
<dbReference type="Proteomes" id="UP000025241">
    <property type="component" value="Chromosome I"/>
</dbReference>
<dbReference type="eggNOG" id="COG1366">
    <property type="taxonomic scope" value="Bacteria"/>
</dbReference>
<evidence type="ECO:0000313" key="3">
    <source>
        <dbReference type="Proteomes" id="UP000025241"/>
    </source>
</evidence>
<dbReference type="NCBIfam" id="NF045506">
    <property type="entry name" value="antisigant_RssC_Pseudo"/>
    <property type="match status" value="1"/>
</dbReference>
<dbReference type="InterPro" id="IPR036513">
    <property type="entry name" value="STAS_dom_sf"/>
</dbReference>
<dbReference type="PANTHER" id="PTHR33495">
    <property type="entry name" value="ANTI-SIGMA FACTOR ANTAGONIST TM_1081-RELATED-RELATED"/>
    <property type="match status" value="1"/>
</dbReference>
<dbReference type="Gene3D" id="3.30.750.24">
    <property type="entry name" value="STAS domain"/>
    <property type="match status" value="1"/>
</dbReference>
<gene>
    <name evidence="2" type="ORF">PKB_3432</name>
</gene>
<dbReference type="STRING" id="1301098.PKB_3432"/>
<organism evidence="2 3">
    <name type="scientific">Pseudomonas knackmussii (strain DSM 6978 / CCUG 54928 / LMG 23759 / B13)</name>
    <dbReference type="NCBI Taxonomy" id="1301098"/>
    <lineage>
        <taxon>Bacteria</taxon>
        <taxon>Pseudomonadati</taxon>
        <taxon>Pseudomonadota</taxon>
        <taxon>Gammaproteobacteria</taxon>
        <taxon>Pseudomonadales</taxon>
        <taxon>Pseudomonadaceae</taxon>
        <taxon>Pseudomonas</taxon>
    </lineage>
</organism>
<dbReference type="RefSeq" id="WP_043253279.1">
    <property type="nucleotide sequence ID" value="NZ_HG322950.1"/>
</dbReference>
<dbReference type="EMBL" id="HG322950">
    <property type="protein sequence ID" value="CDF84775.1"/>
    <property type="molecule type" value="Genomic_DNA"/>
</dbReference>
<dbReference type="HOGENOM" id="CLU_130803_1_0_6"/>
<keyword evidence="3" id="KW-1185">Reference proteome</keyword>
<dbReference type="KEGG" id="pkc:PKB_3432"/>
<dbReference type="FunFam" id="3.30.750.24:FF:000039">
    <property type="entry name" value="Putative anti-anti-sigma factor"/>
    <property type="match status" value="1"/>
</dbReference>
<reference evidence="2 3" key="2">
    <citation type="submission" date="2014-05" db="EMBL/GenBank/DDBJ databases">
        <title>Genome sequence of the 3-chlorobenzoate degrading bacterium Pseudomonas knackmussii B13 shows multiple evidence for horizontal gene transfer.</title>
        <authorList>
            <person name="Miyazaki R."/>
            <person name="Bertelli C."/>
            <person name="Falquet L."/>
            <person name="Robinson-Rechavi M."/>
            <person name="Gharib W."/>
            <person name="Roy S."/>
            <person name="Van der Meer J.R."/>
        </authorList>
    </citation>
    <scope>NUCLEOTIDE SEQUENCE [LARGE SCALE GENOMIC DNA]</scope>
    <source>
        <strain evidence="2 3">B13</strain>
    </source>
</reference>
<feature type="domain" description="STAS" evidence="1">
    <location>
        <begin position="4"/>
        <end position="118"/>
    </location>
</feature>
<protein>
    <recommendedName>
        <fullName evidence="1">STAS domain-containing protein</fullName>
    </recommendedName>
</protein>
<evidence type="ECO:0000313" key="2">
    <source>
        <dbReference type="EMBL" id="CDF84775.1"/>
    </source>
</evidence>
<evidence type="ECO:0000259" key="1">
    <source>
        <dbReference type="PROSITE" id="PS50801"/>
    </source>
</evidence>